<evidence type="ECO:0000313" key="2">
    <source>
        <dbReference type="EMBL" id="KKL09253.1"/>
    </source>
</evidence>
<protein>
    <submittedName>
        <fullName evidence="2">Uncharacterized protein</fullName>
    </submittedName>
</protein>
<sequence length="475" mass="51468">AQVEQKAAEYNSVGGTTDIACGNCRWFITPNKCIIVRADPEPINPNGISNRWEAAMDPDFEPEPIPVVLVEGGTDAVEGTAEATAQTGDKAETKREGGVDYPASDFAVVPDADKPSTWKLRLAEDRAGNITVAQVARAITALQPSGFRGRRVELTSDQKTGAVRRISGAIRVLSATPDQKSNLRERLDAVKSRTLQVDIPQRLLATVKAGILGLLKRDDDQQKSFVLFKDNDGNLRWFAWASNRWRDHDNPPEIISEKAHQDYVDYLDRTGNYPEAWLWHTPGTKWGQADWADYADGFLVVSGTVDAGREAVADALATQKDLGVSHGFMYRHDNPEQGIIGWYRSFEVSPLPVDAAANPWTSLEVLNKEADMGFSDKKRTWLVGQLGEAEVARLEGDTDAMKAALVAKGVDFKDAPADEGDDKGKVPATPPADDAEANKALVTTVAEAAVKAVIESDAFKGLTVSQAALTASVKG</sequence>
<dbReference type="AlphaFoldDB" id="A0A0F9DB30"/>
<name>A0A0F9DB30_9ZZZZ</name>
<reference evidence="2" key="1">
    <citation type="journal article" date="2015" name="Nature">
        <title>Complex archaea that bridge the gap between prokaryotes and eukaryotes.</title>
        <authorList>
            <person name="Spang A."/>
            <person name="Saw J.H."/>
            <person name="Jorgensen S.L."/>
            <person name="Zaremba-Niedzwiedzka K."/>
            <person name="Martijn J."/>
            <person name="Lind A.E."/>
            <person name="van Eijk R."/>
            <person name="Schleper C."/>
            <person name="Guy L."/>
            <person name="Ettema T.J."/>
        </authorList>
    </citation>
    <scope>NUCLEOTIDE SEQUENCE</scope>
</reference>
<organism evidence="2">
    <name type="scientific">marine sediment metagenome</name>
    <dbReference type="NCBI Taxonomy" id="412755"/>
    <lineage>
        <taxon>unclassified sequences</taxon>
        <taxon>metagenomes</taxon>
        <taxon>ecological metagenomes</taxon>
    </lineage>
</organism>
<gene>
    <name evidence="2" type="ORF">LCGC14_2567710</name>
</gene>
<feature type="non-terminal residue" evidence="2">
    <location>
        <position position="475"/>
    </location>
</feature>
<dbReference type="EMBL" id="LAZR01042557">
    <property type="protein sequence ID" value="KKL09253.1"/>
    <property type="molecule type" value="Genomic_DNA"/>
</dbReference>
<accession>A0A0F9DB30</accession>
<feature type="region of interest" description="Disordered" evidence="1">
    <location>
        <begin position="414"/>
        <end position="435"/>
    </location>
</feature>
<proteinExistence type="predicted"/>
<feature type="non-terminal residue" evidence="2">
    <location>
        <position position="1"/>
    </location>
</feature>
<evidence type="ECO:0000256" key="1">
    <source>
        <dbReference type="SAM" id="MobiDB-lite"/>
    </source>
</evidence>
<comment type="caution">
    <text evidence="2">The sequence shown here is derived from an EMBL/GenBank/DDBJ whole genome shotgun (WGS) entry which is preliminary data.</text>
</comment>